<dbReference type="PANTHER" id="PTHR15992">
    <property type="entry name" value="HOLLIDAY JUNCTION RECOGNITION PROTEIN"/>
    <property type="match status" value="1"/>
</dbReference>
<dbReference type="GO" id="GO:0005634">
    <property type="term" value="C:nucleus"/>
    <property type="evidence" value="ECO:0007669"/>
    <property type="project" value="InterPro"/>
</dbReference>
<organism evidence="2 3">
    <name type="scientific">Coccidioides immitis RMSCC 2394</name>
    <dbReference type="NCBI Taxonomy" id="404692"/>
    <lineage>
        <taxon>Eukaryota</taxon>
        <taxon>Fungi</taxon>
        <taxon>Dikarya</taxon>
        <taxon>Ascomycota</taxon>
        <taxon>Pezizomycotina</taxon>
        <taxon>Eurotiomycetes</taxon>
        <taxon>Eurotiomycetidae</taxon>
        <taxon>Onygenales</taxon>
        <taxon>Onygenaceae</taxon>
        <taxon>Coccidioides</taxon>
    </lineage>
</organism>
<reference evidence="3" key="1">
    <citation type="journal article" date="2010" name="Genome Res.">
        <title>Population genomic sequencing of Coccidioides fungi reveals recent hybridization and transposon control.</title>
        <authorList>
            <person name="Neafsey D.E."/>
            <person name="Barker B.M."/>
            <person name="Sharpton T.J."/>
            <person name="Stajich J.E."/>
            <person name="Park D.J."/>
            <person name="Whiston E."/>
            <person name="Hung C.-Y."/>
            <person name="McMahan C."/>
            <person name="White J."/>
            <person name="Sykes S."/>
            <person name="Heiman D."/>
            <person name="Young S."/>
            <person name="Zeng Q."/>
            <person name="Abouelleil A."/>
            <person name="Aftuck L."/>
            <person name="Bessette D."/>
            <person name="Brown A."/>
            <person name="FitzGerald M."/>
            <person name="Lui A."/>
            <person name="Macdonald J.P."/>
            <person name="Priest M."/>
            <person name="Orbach M.J."/>
            <person name="Galgiani J.N."/>
            <person name="Kirkland T.N."/>
            <person name="Cole G.T."/>
            <person name="Birren B.W."/>
            <person name="Henn M.R."/>
            <person name="Taylor J.W."/>
            <person name="Rounsley S.D."/>
        </authorList>
    </citation>
    <scope>NUCLEOTIDE SEQUENCE [LARGE SCALE GENOMIC DNA]</scope>
    <source>
        <strain evidence="3">RMSCC 2394</strain>
    </source>
</reference>
<feature type="region of interest" description="Disordered" evidence="1">
    <location>
        <begin position="200"/>
        <end position="262"/>
    </location>
</feature>
<evidence type="ECO:0000256" key="1">
    <source>
        <dbReference type="SAM" id="MobiDB-lite"/>
    </source>
</evidence>
<evidence type="ECO:0000313" key="2">
    <source>
        <dbReference type="EMBL" id="KMP04428.1"/>
    </source>
</evidence>
<gene>
    <name evidence="2" type="ORF">CIRG_04110</name>
</gene>
<name>A0A0J6YC99_COCIT</name>
<dbReference type="GO" id="GO:0046982">
    <property type="term" value="F:protein heterodimerization activity"/>
    <property type="evidence" value="ECO:0007669"/>
    <property type="project" value="InterPro"/>
</dbReference>
<accession>A0A0J6YC99</accession>
<dbReference type="AlphaFoldDB" id="A0A0J6YC99"/>
<dbReference type="InterPro" id="IPR018465">
    <property type="entry name" value="Scm3/HJURP"/>
</dbReference>
<proteinExistence type="predicted"/>
<dbReference type="EMBL" id="DS028095">
    <property type="protein sequence ID" value="KMP04428.1"/>
    <property type="molecule type" value="Genomic_DNA"/>
</dbReference>
<dbReference type="Gene3D" id="1.10.20.10">
    <property type="entry name" value="Histone, subunit A"/>
    <property type="match status" value="1"/>
</dbReference>
<feature type="region of interest" description="Disordered" evidence="1">
    <location>
        <begin position="1"/>
        <end position="22"/>
    </location>
</feature>
<feature type="compositionally biased region" description="Polar residues" evidence="1">
    <location>
        <begin position="7"/>
        <end position="22"/>
    </location>
</feature>
<evidence type="ECO:0008006" key="4">
    <source>
        <dbReference type="Google" id="ProtNLM"/>
    </source>
</evidence>
<dbReference type="InterPro" id="IPR009072">
    <property type="entry name" value="Histone-fold"/>
</dbReference>
<dbReference type="GO" id="GO:0042393">
    <property type="term" value="F:histone binding"/>
    <property type="evidence" value="ECO:0007669"/>
    <property type="project" value="InterPro"/>
</dbReference>
<dbReference type="Pfam" id="PF10384">
    <property type="entry name" value="Scm3"/>
    <property type="match status" value="1"/>
</dbReference>
<evidence type="ECO:0000313" key="3">
    <source>
        <dbReference type="Proteomes" id="UP000054565"/>
    </source>
</evidence>
<protein>
    <recommendedName>
        <fullName evidence="4">Myb-like domain-containing protein</fullName>
    </recommendedName>
</protein>
<sequence>MSPPTTCPTVGQSKAISPSSRGVNIHEARRANNLRLKSRLELIYQKYGRDFGNIGDEINLRTGQIVVDNGHLNQMENEQDIGGCFSNNLHPHGKTHREKDITEPVTRFTETITSLQPTKSRQPMKMHLPELGRRCRHSQPALANADQGPDQLLDGSILKVSADSNPGEYEGYCILTGSRSPTALAPAVVGEPFSAGFPKLEQPRSEQIESVWAAPKRLPRGRQRTGWADRNARALLAPQPGPDSDSDDPLQENSSKARTVSRRPCISKYTHMRLSTNRGYGGAQLPQKKGSEFHYNVLLCGNQQISAKQHRSNARTTFDPISKVITMDSEFNQESEESKRPLLQERPKVGPLTAEEINYLLDLRMVKRRSWPEVLSAMPWRSARLLKHWYSKHCIEVKNIRPLDIRDWVSQEKERPPSVQQVSPFSLESVQPYDVSVDRVQGKCNQGSGERQSGTIKFRDPSVEQAITKEVRMDEDDNLRSPVHLLRYTQVKSSARAATDMIKSESPDPLVDTS</sequence>
<dbReference type="Proteomes" id="UP000054565">
    <property type="component" value="Unassembled WGS sequence"/>
</dbReference>
<dbReference type="PANTHER" id="PTHR15992:SF5">
    <property type="entry name" value="HOLLIDAY JUNCTION RECOGNITION PROTEIN"/>
    <property type="match status" value="1"/>
</dbReference>
<dbReference type="OrthoDB" id="2420608at2759"/>